<evidence type="ECO:0000313" key="8">
    <source>
        <dbReference type="EMBL" id="PQJ75518.1"/>
    </source>
</evidence>
<keyword evidence="3 6" id="KW-0812">Transmembrane</keyword>
<gene>
    <name evidence="8" type="ORF">BTO13_09885</name>
</gene>
<evidence type="ECO:0000256" key="5">
    <source>
        <dbReference type="ARBA" id="ARBA00023136"/>
    </source>
</evidence>
<evidence type="ECO:0000313" key="9">
    <source>
        <dbReference type="Proteomes" id="UP000237608"/>
    </source>
</evidence>
<evidence type="ECO:0000256" key="2">
    <source>
        <dbReference type="ARBA" id="ARBA00022475"/>
    </source>
</evidence>
<keyword evidence="9" id="KW-1185">Reference proteome</keyword>
<proteinExistence type="predicted"/>
<evidence type="ECO:0000256" key="6">
    <source>
        <dbReference type="SAM" id="Phobius"/>
    </source>
</evidence>
<accession>A0A2S7WD14</accession>
<feature type="transmembrane region" description="Helical" evidence="6">
    <location>
        <begin position="12"/>
        <end position="33"/>
    </location>
</feature>
<protein>
    <recommendedName>
        <fullName evidence="7">Cardiolipin synthase N-terminal domain-containing protein</fullName>
    </recommendedName>
</protein>
<evidence type="ECO:0000256" key="3">
    <source>
        <dbReference type="ARBA" id="ARBA00022692"/>
    </source>
</evidence>
<feature type="domain" description="Cardiolipin synthase N-terminal" evidence="7">
    <location>
        <begin position="24"/>
        <end position="65"/>
    </location>
</feature>
<keyword evidence="5 6" id="KW-0472">Membrane</keyword>
<feature type="transmembrane region" description="Helical" evidence="6">
    <location>
        <begin position="45"/>
        <end position="64"/>
    </location>
</feature>
<keyword evidence="2" id="KW-1003">Cell membrane</keyword>
<dbReference type="RefSeq" id="WP_105046663.1">
    <property type="nucleotide sequence ID" value="NZ_CP150662.1"/>
</dbReference>
<reference evidence="8 9" key="1">
    <citation type="submission" date="2016-12" db="EMBL/GenBank/DDBJ databases">
        <title>Trade-off between light-utilization and light-protection in marine flavobacteria.</title>
        <authorList>
            <person name="Kumagai Y."/>
            <person name="Yoshizawa S."/>
            <person name="Kogure K."/>
            <person name="Iwasaki W."/>
        </authorList>
    </citation>
    <scope>NUCLEOTIDE SEQUENCE [LARGE SCALE GENOMIC DNA]</scope>
    <source>
        <strain evidence="8 9">KCTC 22729</strain>
    </source>
</reference>
<evidence type="ECO:0000259" key="7">
    <source>
        <dbReference type="Pfam" id="PF13396"/>
    </source>
</evidence>
<dbReference type="OrthoDB" id="1123412at2"/>
<dbReference type="EMBL" id="MSCL01000001">
    <property type="protein sequence ID" value="PQJ75518.1"/>
    <property type="molecule type" value="Genomic_DNA"/>
</dbReference>
<organism evidence="8 9">
    <name type="scientific">Polaribacter gangjinensis</name>
    <dbReference type="NCBI Taxonomy" id="574710"/>
    <lineage>
        <taxon>Bacteria</taxon>
        <taxon>Pseudomonadati</taxon>
        <taxon>Bacteroidota</taxon>
        <taxon>Flavobacteriia</taxon>
        <taxon>Flavobacteriales</taxon>
        <taxon>Flavobacteriaceae</taxon>
    </lineage>
</organism>
<dbReference type="Proteomes" id="UP000237608">
    <property type="component" value="Unassembled WGS sequence"/>
</dbReference>
<dbReference type="Pfam" id="PF13396">
    <property type="entry name" value="PLDc_N"/>
    <property type="match status" value="1"/>
</dbReference>
<dbReference type="AlphaFoldDB" id="A0A2S7WD14"/>
<evidence type="ECO:0000256" key="1">
    <source>
        <dbReference type="ARBA" id="ARBA00004651"/>
    </source>
</evidence>
<keyword evidence="4 6" id="KW-1133">Transmembrane helix</keyword>
<sequence length="69" mass="8152">METLIPDFSYSLVFWNAILLISIVFWIYALLNLLKSKLEKDDKIIWLLVILFIPIIGSLYYVFIGKKEI</sequence>
<comment type="subcellular location">
    <subcellularLocation>
        <location evidence="1">Cell membrane</location>
        <topology evidence="1">Multi-pass membrane protein</topology>
    </subcellularLocation>
</comment>
<comment type="caution">
    <text evidence="8">The sequence shown here is derived from an EMBL/GenBank/DDBJ whole genome shotgun (WGS) entry which is preliminary data.</text>
</comment>
<name>A0A2S7WD14_9FLAO</name>
<dbReference type="GO" id="GO:0005886">
    <property type="term" value="C:plasma membrane"/>
    <property type="evidence" value="ECO:0007669"/>
    <property type="project" value="UniProtKB-SubCell"/>
</dbReference>
<evidence type="ECO:0000256" key="4">
    <source>
        <dbReference type="ARBA" id="ARBA00022989"/>
    </source>
</evidence>
<dbReference type="InterPro" id="IPR027379">
    <property type="entry name" value="CLS_N"/>
</dbReference>